<evidence type="ECO:0000259" key="1">
    <source>
        <dbReference type="Pfam" id="PF01471"/>
    </source>
</evidence>
<accession>A0A928VZM3</accession>
<dbReference type="InterPro" id="IPR002477">
    <property type="entry name" value="Peptidoglycan-bd-like"/>
</dbReference>
<name>A0A928VZM3_9CYAN</name>
<evidence type="ECO:0000313" key="2">
    <source>
        <dbReference type="EMBL" id="MBE9040590.1"/>
    </source>
</evidence>
<dbReference type="InterPro" id="IPR036365">
    <property type="entry name" value="PGBD-like_sf"/>
</dbReference>
<sequence>MTAISQTRIPQTSVASAFPTLRRGDRGRDIQVVQTRLNQLGFTLDLDGIFGVCTEGAVKTFQQRRSLSINGVVGLTTWKALIPPTLQRGSAGPDVEYLQTTLQAIGYTLSADRIFGARTQWGVEKFQTERGLTVNGSADPLTWKALLSHRVAIGV</sequence>
<feature type="domain" description="Peptidoglycan binding-like" evidence="1">
    <location>
        <begin position="26"/>
        <end position="81"/>
    </location>
</feature>
<dbReference type="AlphaFoldDB" id="A0A928VZM3"/>
<comment type="caution">
    <text evidence="2">The sequence shown here is derived from an EMBL/GenBank/DDBJ whole genome shotgun (WGS) entry which is preliminary data.</text>
</comment>
<keyword evidence="3" id="KW-1185">Reference proteome</keyword>
<dbReference type="Pfam" id="PF01471">
    <property type="entry name" value="PG_binding_1"/>
    <property type="match status" value="2"/>
</dbReference>
<dbReference type="EMBL" id="JADEXN010000099">
    <property type="protein sequence ID" value="MBE9040590.1"/>
    <property type="molecule type" value="Genomic_DNA"/>
</dbReference>
<evidence type="ECO:0000313" key="3">
    <source>
        <dbReference type="Proteomes" id="UP000621799"/>
    </source>
</evidence>
<dbReference type="SUPFAM" id="SSF47090">
    <property type="entry name" value="PGBD-like"/>
    <property type="match status" value="2"/>
</dbReference>
<organism evidence="2 3">
    <name type="scientific">Zarconia navalis LEGE 11467</name>
    <dbReference type="NCBI Taxonomy" id="1828826"/>
    <lineage>
        <taxon>Bacteria</taxon>
        <taxon>Bacillati</taxon>
        <taxon>Cyanobacteriota</taxon>
        <taxon>Cyanophyceae</taxon>
        <taxon>Oscillatoriophycideae</taxon>
        <taxon>Oscillatoriales</taxon>
        <taxon>Oscillatoriales incertae sedis</taxon>
        <taxon>Zarconia</taxon>
        <taxon>Zarconia navalis</taxon>
    </lineage>
</organism>
<gene>
    <name evidence="2" type="ORF">IQ235_07305</name>
</gene>
<protein>
    <submittedName>
        <fullName evidence="2">Peptidoglycan-binding protein</fullName>
    </submittedName>
</protein>
<dbReference type="InterPro" id="IPR036366">
    <property type="entry name" value="PGBDSf"/>
</dbReference>
<proteinExistence type="predicted"/>
<dbReference type="Proteomes" id="UP000621799">
    <property type="component" value="Unassembled WGS sequence"/>
</dbReference>
<dbReference type="RefSeq" id="WP_264320837.1">
    <property type="nucleotide sequence ID" value="NZ_JADEXN010000099.1"/>
</dbReference>
<dbReference type="Gene3D" id="1.10.101.10">
    <property type="entry name" value="PGBD-like superfamily/PGBD"/>
    <property type="match status" value="2"/>
</dbReference>
<feature type="domain" description="Peptidoglycan binding-like" evidence="1">
    <location>
        <begin position="92"/>
        <end position="146"/>
    </location>
</feature>
<reference evidence="2" key="1">
    <citation type="submission" date="2020-10" db="EMBL/GenBank/DDBJ databases">
        <authorList>
            <person name="Castelo-Branco R."/>
            <person name="Eusebio N."/>
            <person name="Adriana R."/>
            <person name="Vieira A."/>
            <person name="Brugerolle De Fraissinette N."/>
            <person name="Rezende De Castro R."/>
            <person name="Schneider M.P."/>
            <person name="Vasconcelos V."/>
            <person name="Leao P.N."/>
        </authorList>
    </citation>
    <scope>NUCLEOTIDE SEQUENCE</scope>
    <source>
        <strain evidence="2">LEGE 11467</strain>
    </source>
</reference>